<dbReference type="SUPFAM" id="SSF69754">
    <property type="entry name" value="Ribosome binding protein Y (YfiA homologue)"/>
    <property type="match status" value="1"/>
</dbReference>
<evidence type="ECO:0000313" key="2">
    <source>
        <dbReference type="EMBL" id="EFH09837.1"/>
    </source>
</evidence>
<evidence type="ECO:0000313" key="3">
    <source>
        <dbReference type="Proteomes" id="UP000005324"/>
    </source>
</evidence>
<keyword evidence="3" id="KW-1185">Reference proteome</keyword>
<evidence type="ECO:0000256" key="1">
    <source>
        <dbReference type="SAM" id="MobiDB-lite"/>
    </source>
</evidence>
<sequence>MERPLDIAFHNLQPSPSVEAMIRQHVDRLARRNHRLIGCRVSVEGLHRQHTTGNIAEVHITLSLPGQDLAISREPHKAKQRYVKPSVRTAVRDAFRAAERQLDAQKGKRRGGSAKPGASLPA</sequence>
<protein>
    <recommendedName>
        <fullName evidence="4">Ribosomal subunit interface protein</fullName>
    </recommendedName>
</protein>
<dbReference type="EMBL" id="ADVL01000731">
    <property type="protein sequence ID" value="EFH09837.1"/>
    <property type="molecule type" value="Genomic_DNA"/>
</dbReference>
<accession>D5RS71</accession>
<dbReference type="AlphaFoldDB" id="D5RS71"/>
<organism evidence="2 3">
    <name type="scientific">Pseudoroseomonas cervicalis ATCC 49957</name>
    <dbReference type="NCBI Taxonomy" id="525371"/>
    <lineage>
        <taxon>Bacteria</taxon>
        <taxon>Pseudomonadati</taxon>
        <taxon>Pseudomonadota</taxon>
        <taxon>Alphaproteobacteria</taxon>
        <taxon>Acetobacterales</taxon>
        <taxon>Roseomonadaceae</taxon>
        <taxon>Roseomonas</taxon>
    </lineage>
</organism>
<dbReference type="InterPro" id="IPR003489">
    <property type="entry name" value="RHF/RaiA"/>
</dbReference>
<proteinExistence type="predicted"/>
<dbReference type="Gene3D" id="3.30.160.100">
    <property type="entry name" value="Ribosome hibernation promotion factor-like"/>
    <property type="match status" value="1"/>
</dbReference>
<dbReference type="InterPro" id="IPR036567">
    <property type="entry name" value="RHF-like"/>
</dbReference>
<reference evidence="2 3" key="1">
    <citation type="submission" date="2010-04" db="EMBL/GenBank/DDBJ databases">
        <authorList>
            <person name="Qin X."/>
            <person name="Bachman B."/>
            <person name="Battles P."/>
            <person name="Bell A."/>
            <person name="Bess C."/>
            <person name="Bickham C."/>
            <person name="Chaboub L."/>
            <person name="Chen D."/>
            <person name="Coyle M."/>
            <person name="Deiros D.R."/>
            <person name="Dinh H."/>
            <person name="Forbes L."/>
            <person name="Fowler G."/>
            <person name="Francisco L."/>
            <person name="Fu Q."/>
            <person name="Gubbala S."/>
            <person name="Hale W."/>
            <person name="Han Y."/>
            <person name="Hemphill L."/>
            <person name="Highlander S.K."/>
            <person name="Hirani K."/>
            <person name="Hogues M."/>
            <person name="Jackson L."/>
            <person name="Jakkamsetti A."/>
            <person name="Javaid M."/>
            <person name="Jiang H."/>
            <person name="Korchina V."/>
            <person name="Kovar C."/>
            <person name="Lara F."/>
            <person name="Lee S."/>
            <person name="Mata R."/>
            <person name="Mathew T."/>
            <person name="Moen C."/>
            <person name="Morales K."/>
            <person name="Munidasa M."/>
            <person name="Nazareth L."/>
            <person name="Ngo R."/>
            <person name="Nguyen L."/>
            <person name="Okwuonu G."/>
            <person name="Ongeri F."/>
            <person name="Patil S."/>
            <person name="Petrosino J."/>
            <person name="Pham C."/>
            <person name="Pham P."/>
            <person name="Pu L.-L."/>
            <person name="Puazo M."/>
            <person name="Raj R."/>
            <person name="Reid J."/>
            <person name="Rouhana J."/>
            <person name="Saada N."/>
            <person name="Shang Y."/>
            <person name="Simmons D."/>
            <person name="Thornton R."/>
            <person name="Warren J."/>
            <person name="Weissenberger G."/>
            <person name="Zhang J."/>
            <person name="Zhang L."/>
            <person name="Zhou C."/>
            <person name="Zhu D."/>
            <person name="Muzny D."/>
            <person name="Worley K."/>
            <person name="Gibbs R."/>
        </authorList>
    </citation>
    <scope>NUCLEOTIDE SEQUENCE [LARGE SCALE GENOMIC DNA]</scope>
    <source>
        <strain evidence="2 3">ATCC 49957</strain>
    </source>
</reference>
<gene>
    <name evidence="2" type="ORF">HMPREF0731_3933</name>
</gene>
<dbReference type="RefSeq" id="WP_007002963.1">
    <property type="nucleotide sequence ID" value="NZ_GG770777.1"/>
</dbReference>
<evidence type="ECO:0008006" key="4">
    <source>
        <dbReference type="Google" id="ProtNLM"/>
    </source>
</evidence>
<dbReference type="Proteomes" id="UP000005324">
    <property type="component" value="Unassembled WGS sequence"/>
</dbReference>
<dbReference type="Pfam" id="PF02482">
    <property type="entry name" value="Ribosomal_S30AE"/>
    <property type="match status" value="1"/>
</dbReference>
<name>D5RS71_9PROT</name>
<dbReference type="OrthoDB" id="9782252at2"/>
<feature type="region of interest" description="Disordered" evidence="1">
    <location>
        <begin position="100"/>
        <end position="122"/>
    </location>
</feature>
<comment type="caution">
    <text evidence="2">The sequence shown here is derived from an EMBL/GenBank/DDBJ whole genome shotgun (WGS) entry which is preliminary data.</text>
</comment>
<dbReference type="HOGENOM" id="CLU_112793_1_1_5"/>